<feature type="transmembrane region" description="Helical" evidence="6">
    <location>
        <begin position="245"/>
        <end position="265"/>
    </location>
</feature>
<dbReference type="PROSITE" id="PS50156">
    <property type="entry name" value="SSD"/>
    <property type="match status" value="2"/>
</dbReference>
<dbReference type="Pfam" id="PF03176">
    <property type="entry name" value="MMPL"/>
    <property type="match status" value="2"/>
</dbReference>
<feature type="transmembrane region" description="Helical" evidence="6">
    <location>
        <begin position="219"/>
        <end position="238"/>
    </location>
</feature>
<feature type="transmembrane region" description="Helical" evidence="6">
    <location>
        <begin position="271"/>
        <end position="292"/>
    </location>
</feature>
<dbReference type="RefSeq" id="WP_217793056.1">
    <property type="nucleotide sequence ID" value="NZ_JAHSPG010000014.1"/>
</dbReference>
<evidence type="ECO:0000256" key="3">
    <source>
        <dbReference type="ARBA" id="ARBA00022692"/>
    </source>
</evidence>
<feature type="transmembrane region" description="Helical" evidence="6">
    <location>
        <begin position="746"/>
        <end position="770"/>
    </location>
</feature>
<proteinExistence type="predicted"/>
<dbReference type="InterPro" id="IPR050545">
    <property type="entry name" value="Mycobact_MmpL"/>
</dbReference>
<dbReference type="AlphaFoldDB" id="A0A9E2W411"/>
<dbReference type="Proteomes" id="UP000812270">
    <property type="component" value="Unassembled WGS sequence"/>
</dbReference>
<feature type="transmembrane region" description="Helical" evidence="6">
    <location>
        <begin position="621"/>
        <end position="637"/>
    </location>
</feature>
<evidence type="ECO:0000256" key="5">
    <source>
        <dbReference type="ARBA" id="ARBA00023136"/>
    </source>
</evidence>
<feature type="domain" description="SSD" evidence="7">
    <location>
        <begin position="644"/>
        <end position="771"/>
    </location>
</feature>
<feature type="transmembrane region" description="Helical" evidence="6">
    <location>
        <begin position="348"/>
        <end position="371"/>
    </location>
</feature>
<evidence type="ECO:0000256" key="2">
    <source>
        <dbReference type="ARBA" id="ARBA00022475"/>
    </source>
</evidence>
<protein>
    <submittedName>
        <fullName evidence="8">MMPL family transporter</fullName>
    </submittedName>
</protein>
<keyword evidence="3 6" id="KW-0812">Transmembrane</keyword>
<keyword evidence="2" id="KW-1003">Cell membrane</keyword>
<name>A0A9E2W411_9BACT</name>
<feature type="transmembrane region" description="Helical" evidence="6">
    <location>
        <begin position="713"/>
        <end position="740"/>
    </location>
</feature>
<gene>
    <name evidence="8" type="ORF">KTO63_18400</name>
</gene>
<feature type="domain" description="SSD" evidence="7">
    <location>
        <begin position="245"/>
        <end position="370"/>
    </location>
</feature>
<feature type="transmembrane region" description="Helical" evidence="6">
    <location>
        <begin position="403"/>
        <end position="421"/>
    </location>
</feature>
<dbReference type="InterPro" id="IPR000731">
    <property type="entry name" value="SSD"/>
</dbReference>
<dbReference type="GO" id="GO:0005886">
    <property type="term" value="C:plasma membrane"/>
    <property type="evidence" value="ECO:0007669"/>
    <property type="project" value="UniProtKB-SubCell"/>
</dbReference>
<evidence type="ECO:0000313" key="8">
    <source>
        <dbReference type="EMBL" id="MBV4359145.1"/>
    </source>
</evidence>
<keyword evidence="5 6" id="KW-0472">Membrane</keyword>
<comment type="subcellular location">
    <subcellularLocation>
        <location evidence="1">Cell membrane</location>
        <topology evidence="1">Multi-pass membrane protein</topology>
    </subcellularLocation>
</comment>
<reference evidence="8" key="1">
    <citation type="submission" date="2021-06" db="EMBL/GenBank/DDBJ databases">
        <authorList>
            <person name="Huq M.A."/>
        </authorList>
    </citation>
    <scope>NUCLEOTIDE SEQUENCE</scope>
    <source>
        <strain evidence="8">MAH-26</strain>
    </source>
</reference>
<sequence>MWEKLGQFVLKNRVILLVLLLAATGFMGYHTSKLQLSYDFSRAVPTDNPKYQEYLAFKQKFGEDGNMLVIGFETKDLFKENVFNEYRKLVENLKKVNKVEDVISVTNSITLAKNDSSEKLKAVQIFPAGNLSQQDLDSGKAKFLNLPFYRGFLFNPQTNAYLTGVHINKQAMASKERTTVVNNIVAAGDAFSKATGIEMHYSGLPLIRTQVADRIAFEMRWLLIGSLILSAVILMVFFRSVSATIMSLLVVIMGVIWATGTMHLFGYKITLLNALIPPLVVVIGIPNCIYFLNKYHLSWRDTQDKHAALIQMIAKMGIVTLFCNIAAAIGFAVFALTKSPLLKEFGVVAGISIMVIFVISFIFIPTVLSFLPAPKPKHVRYLENRWLLSLLDKLEIWSLNHRTFIYVCTAIISVLSILGMLRLKSEGFIVDDLPKTDRIYKDLKYFESNFNGVMPLEIAVDTKRKNGFRAKPLEILGAMDSLSTYIDSRPEMAKPLSIVEGMKFARQAYYDGDSSYYSLPNSFDVAFLSGYLNMKSDSGSAKSQNTFTKLVSSFMDSSKQVARISVNMKDVGSAELPRIIADVKQKANQYFDSTKYNVQFTGSSVTFLEGSSFIINGLKESIMWAFLLIALCMLYLFKSLRILICSLIPNIIPLLITAGVMGWLGVRLKPSTVLVFSVALGIAIDITIRFLVNYKQEKDEDKEKDSRQLVIDTIHTTGISIIYTSLVLIAGFVIFCFSGFGGTKSLGWLISLTLVAATFTNLILLPALLISTTTKKEKKLKQVER</sequence>
<evidence type="ECO:0000259" key="7">
    <source>
        <dbReference type="PROSITE" id="PS50156"/>
    </source>
</evidence>
<feature type="transmembrane region" description="Helical" evidence="6">
    <location>
        <begin position="672"/>
        <end position="692"/>
    </location>
</feature>
<dbReference type="InterPro" id="IPR004869">
    <property type="entry name" value="MMPL_dom"/>
</dbReference>
<accession>A0A9E2W411</accession>
<dbReference type="PANTHER" id="PTHR33406:SF12">
    <property type="entry name" value="BLR2997 PROTEIN"/>
    <property type="match status" value="1"/>
</dbReference>
<evidence type="ECO:0000256" key="4">
    <source>
        <dbReference type="ARBA" id="ARBA00022989"/>
    </source>
</evidence>
<feature type="transmembrane region" description="Helical" evidence="6">
    <location>
        <begin position="313"/>
        <end position="336"/>
    </location>
</feature>
<evidence type="ECO:0000256" key="1">
    <source>
        <dbReference type="ARBA" id="ARBA00004651"/>
    </source>
</evidence>
<evidence type="ECO:0000256" key="6">
    <source>
        <dbReference type="SAM" id="Phobius"/>
    </source>
</evidence>
<organism evidence="8 9">
    <name type="scientific">Pinibacter aurantiacus</name>
    <dbReference type="NCBI Taxonomy" id="2851599"/>
    <lineage>
        <taxon>Bacteria</taxon>
        <taxon>Pseudomonadati</taxon>
        <taxon>Bacteroidota</taxon>
        <taxon>Chitinophagia</taxon>
        <taxon>Chitinophagales</taxon>
        <taxon>Chitinophagaceae</taxon>
        <taxon>Pinibacter</taxon>
    </lineage>
</organism>
<comment type="caution">
    <text evidence="8">The sequence shown here is derived from an EMBL/GenBank/DDBJ whole genome shotgun (WGS) entry which is preliminary data.</text>
</comment>
<feature type="transmembrane region" description="Helical" evidence="6">
    <location>
        <begin position="644"/>
        <end position="666"/>
    </location>
</feature>
<evidence type="ECO:0000313" key="9">
    <source>
        <dbReference type="Proteomes" id="UP000812270"/>
    </source>
</evidence>
<keyword evidence="9" id="KW-1185">Reference proteome</keyword>
<dbReference type="PANTHER" id="PTHR33406">
    <property type="entry name" value="MEMBRANE PROTEIN MJ1562-RELATED"/>
    <property type="match status" value="1"/>
</dbReference>
<dbReference type="EMBL" id="JAHSPG010000014">
    <property type="protein sequence ID" value="MBV4359145.1"/>
    <property type="molecule type" value="Genomic_DNA"/>
</dbReference>
<keyword evidence="4 6" id="KW-1133">Transmembrane helix</keyword>